<proteinExistence type="predicted"/>
<evidence type="ECO:0000256" key="1">
    <source>
        <dbReference type="SAM" id="MobiDB-lite"/>
    </source>
</evidence>
<dbReference type="Proteomes" id="UP000076486">
    <property type="component" value="Unassembled WGS sequence"/>
</dbReference>
<dbReference type="AlphaFoldDB" id="A0A162C464"/>
<protein>
    <recommendedName>
        <fullName evidence="4">Transposase</fullName>
    </recommendedName>
</protein>
<gene>
    <name evidence="2" type="ORF">N473_20205</name>
</gene>
<evidence type="ECO:0000313" key="3">
    <source>
        <dbReference type="Proteomes" id="UP000076486"/>
    </source>
</evidence>
<evidence type="ECO:0000313" key="2">
    <source>
        <dbReference type="EMBL" id="KZN61867.1"/>
    </source>
</evidence>
<feature type="non-terminal residue" evidence="2">
    <location>
        <position position="1"/>
    </location>
</feature>
<sequence length="128" mass="14931">SIQERIKHLQKIKAKAKKSTQNNEAVHQAQQPKSLKPFGKREYEHTLPFSLLDYLELVEWTGRHVHSKKKAHILKRMPDILASLRIEESDWLDRVKNYSNHYGNFVGSQTVLRAHAAKNDMNWYKGVG</sequence>
<dbReference type="EMBL" id="AUYC01000035">
    <property type="protein sequence ID" value="KZN61867.1"/>
    <property type="molecule type" value="Genomic_DNA"/>
</dbReference>
<name>A0A162C464_9GAMM</name>
<dbReference type="PATRIC" id="fig|1365248.3.peg.3105"/>
<reference evidence="2 3" key="1">
    <citation type="submission" date="2013-07" db="EMBL/GenBank/DDBJ databases">
        <title>Comparative Genomic and Metabolomic Analysis of Twelve Strains of Pseudoalteromonas luteoviolacea.</title>
        <authorList>
            <person name="Vynne N.G."/>
            <person name="Mansson M."/>
            <person name="Gram L."/>
        </authorList>
    </citation>
    <scope>NUCLEOTIDE SEQUENCE [LARGE SCALE GENOMIC DNA]</scope>
    <source>
        <strain evidence="2 3">CPMOR-1</strain>
    </source>
</reference>
<evidence type="ECO:0008006" key="4">
    <source>
        <dbReference type="Google" id="ProtNLM"/>
    </source>
</evidence>
<feature type="region of interest" description="Disordered" evidence="1">
    <location>
        <begin position="14"/>
        <end position="37"/>
    </location>
</feature>
<accession>A0A162C464</accession>
<feature type="compositionally biased region" description="Polar residues" evidence="1">
    <location>
        <begin position="19"/>
        <end position="33"/>
    </location>
</feature>
<organism evidence="2 3">
    <name type="scientific">Pseudoalteromonas luteoviolacea CPMOR-1</name>
    <dbReference type="NCBI Taxonomy" id="1365248"/>
    <lineage>
        <taxon>Bacteria</taxon>
        <taxon>Pseudomonadati</taxon>
        <taxon>Pseudomonadota</taxon>
        <taxon>Gammaproteobacteria</taxon>
        <taxon>Alteromonadales</taxon>
        <taxon>Pseudoalteromonadaceae</taxon>
        <taxon>Pseudoalteromonas</taxon>
    </lineage>
</organism>
<comment type="caution">
    <text evidence="2">The sequence shown here is derived from an EMBL/GenBank/DDBJ whole genome shotgun (WGS) entry which is preliminary data.</text>
</comment>